<proteinExistence type="predicted"/>
<keyword evidence="1" id="KW-1133">Transmembrane helix</keyword>
<name>V4REC6_9CAUL</name>
<accession>V4REC6</accession>
<sequence length="254" mass="28060">MPFKYAWIALGVLGAGAGIAIAAVGLVPSSSEKMREKGMGAVVKPTDSQFPPVTPGAPSIGARIRSAKLQAIEMTIVSLQHDGVDIDPSLVRQAMDDGPSVEGYINYASMPRVVSLSRMDRDDPIDMDVACFAESSGYGTGHMIVKSDGTRALLRRSNLYSWIVSGCADAIRTRGRQMNRVQVQVTLRDLLPDTPEYAEMRREILTQLNSKPVRRYQTRPDRLEYPVRSTHIRPTRIRPTVINPTLIRPTELSR</sequence>
<gene>
    <name evidence="2" type="ORF">ABENE_13415</name>
</gene>
<dbReference type="EMBL" id="AWGB01000028">
    <property type="protein sequence ID" value="ESQ89738.1"/>
    <property type="molecule type" value="Genomic_DNA"/>
</dbReference>
<dbReference type="PATRIC" id="fig|1121022.4.peg.2727"/>
<evidence type="ECO:0000256" key="1">
    <source>
        <dbReference type="SAM" id="Phobius"/>
    </source>
</evidence>
<dbReference type="Proteomes" id="UP000017837">
    <property type="component" value="Unassembled WGS sequence"/>
</dbReference>
<protein>
    <submittedName>
        <fullName evidence="2">Uncharacterized protein</fullName>
    </submittedName>
</protein>
<evidence type="ECO:0000313" key="3">
    <source>
        <dbReference type="Proteomes" id="UP000017837"/>
    </source>
</evidence>
<dbReference type="RefSeq" id="WP_018081629.1">
    <property type="nucleotide sequence ID" value="NZ_AQWM01000006.1"/>
</dbReference>
<keyword evidence="1" id="KW-0812">Transmembrane</keyword>
<comment type="caution">
    <text evidence="2">The sequence shown here is derived from an EMBL/GenBank/DDBJ whole genome shotgun (WGS) entry which is preliminary data.</text>
</comment>
<evidence type="ECO:0000313" key="2">
    <source>
        <dbReference type="EMBL" id="ESQ89738.1"/>
    </source>
</evidence>
<keyword evidence="3" id="KW-1185">Reference proteome</keyword>
<organism evidence="2 3">
    <name type="scientific">Asticcacaulis benevestitus DSM 16100 = ATCC BAA-896</name>
    <dbReference type="NCBI Taxonomy" id="1121022"/>
    <lineage>
        <taxon>Bacteria</taxon>
        <taxon>Pseudomonadati</taxon>
        <taxon>Pseudomonadota</taxon>
        <taxon>Alphaproteobacteria</taxon>
        <taxon>Caulobacterales</taxon>
        <taxon>Caulobacteraceae</taxon>
        <taxon>Asticcacaulis</taxon>
    </lineage>
</organism>
<dbReference type="AlphaFoldDB" id="V4REC6"/>
<feature type="transmembrane region" description="Helical" evidence="1">
    <location>
        <begin position="6"/>
        <end position="27"/>
    </location>
</feature>
<dbReference type="OrthoDB" id="10013776at2"/>
<keyword evidence="1" id="KW-0472">Membrane</keyword>
<reference evidence="2 3" key="1">
    <citation type="journal article" date="2014" name="Nature">
        <title>Sequential evolution of bacterial morphology by co-option of a developmental regulator.</title>
        <authorList>
            <person name="Jiang C."/>
            <person name="Brown P.J."/>
            <person name="Ducret A."/>
            <person name="Brun Y.V."/>
        </authorList>
    </citation>
    <scope>NUCLEOTIDE SEQUENCE [LARGE SCALE GENOMIC DNA]</scope>
    <source>
        <strain evidence="2 3">DSM 16100</strain>
    </source>
</reference>